<organism evidence="2">
    <name type="scientific">Thiolapillus brandeum</name>
    <dbReference type="NCBI Taxonomy" id="1076588"/>
    <lineage>
        <taxon>Bacteria</taxon>
        <taxon>Pseudomonadati</taxon>
        <taxon>Pseudomonadota</taxon>
        <taxon>Gammaproteobacteria</taxon>
        <taxon>Chromatiales</taxon>
        <taxon>Sedimenticolaceae</taxon>
        <taxon>Thiolapillus</taxon>
    </lineage>
</organism>
<dbReference type="Pfam" id="PF07963">
    <property type="entry name" value="N_methyl"/>
    <property type="match status" value="1"/>
</dbReference>
<dbReference type="InterPro" id="IPR012902">
    <property type="entry name" value="N_methyl_site"/>
</dbReference>
<comment type="caution">
    <text evidence="2">The sequence shown here is derived from an EMBL/GenBank/DDBJ whole genome shotgun (WGS) entry which is preliminary data.</text>
</comment>
<evidence type="ECO:0000256" key="1">
    <source>
        <dbReference type="SAM" id="Phobius"/>
    </source>
</evidence>
<name>A0A7C5N323_9GAMM</name>
<dbReference type="Proteomes" id="UP000886100">
    <property type="component" value="Unassembled WGS sequence"/>
</dbReference>
<keyword evidence="1" id="KW-1133">Transmembrane helix</keyword>
<reference evidence="2" key="1">
    <citation type="journal article" date="2020" name="mSystems">
        <title>Genome- and Community-Level Interaction Insights into Carbon Utilization and Element Cycling Functions of Hydrothermarchaeota in Hydrothermal Sediment.</title>
        <authorList>
            <person name="Zhou Z."/>
            <person name="Liu Y."/>
            <person name="Xu W."/>
            <person name="Pan J."/>
            <person name="Luo Z.H."/>
            <person name="Li M."/>
        </authorList>
    </citation>
    <scope>NUCLEOTIDE SEQUENCE [LARGE SCALE GENOMIC DNA]</scope>
    <source>
        <strain evidence="2">HyVt-535</strain>
    </source>
</reference>
<sequence length="124" mass="13649">MRRQAGFSLLEVVVAFSILAFSLGVLYQAFGRGLGNLALSGRHGRAVVLAESILARHAGARPLREGRTEGSDGPFRWRVEVAPHDGGATGLRLFRPYRLEVTVSWEENGRTRSHALQTLRLGRL</sequence>
<proteinExistence type="predicted"/>
<keyword evidence="1" id="KW-0812">Transmembrane</keyword>
<evidence type="ECO:0000313" key="2">
    <source>
        <dbReference type="EMBL" id="HHH12724.1"/>
    </source>
</evidence>
<keyword evidence="1" id="KW-0472">Membrane</keyword>
<dbReference type="PROSITE" id="PS00409">
    <property type="entry name" value="PROKAR_NTER_METHYL"/>
    <property type="match status" value="1"/>
</dbReference>
<protein>
    <submittedName>
        <fullName evidence="2">General secretion pathway protein GspH</fullName>
    </submittedName>
</protein>
<accession>A0A7C5N323</accession>
<feature type="transmembrane region" description="Helical" evidence="1">
    <location>
        <begin position="7"/>
        <end position="30"/>
    </location>
</feature>
<dbReference type="AlphaFoldDB" id="A0A7C5N323"/>
<gene>
    <name evidence="2" type="ORF">ENJ98_00645</name>
</gene>
<dbReference type="EMBL" id="DROM01000042">
    <property type="protein sequence ID" value="HHH12724.1"/>
    <property type="molecule type" value="Genomic_DNA"/>
</dbReference>